<name>A0A9W7GLL8_9STRA</name>
<evidence type="ECO:0000256" key="3">
    <source>
        <dbReference type="SAM" id="MobiDB-lite"/>
    </source>
</evidence>
<reference evidence="5" key="1">
    <citation type="journal article" date="2023" name="Commun. Biol.">
        <title>Genome analysis of Parmales, the sister group of diatoms, reveals the evolutionary specialization of diatoms from phago-mixotrophs to photoautotrophs.</title>
        <authorList>
            <person name="Ban H."/>
            <person name="Sato S."/>
            <person name="Yoshikawa S."/>
            <person name="Yamada K."/>
            <person name="Nakamura Y."/>
            <person name="Ichinomiya M."/>
            <person name="Sato N."/>
            <person name="Blanc-Mathieu R."/>
            <person name="Endo H."/>
            <person name="Kuwata A."/>
            <person name="Ogata H."/>
        </authorList>
    </citation>
    <scope>NUCLEOTIDE SEQUENCE [LARGE SCALE GENOMIC DNA]</scope>
</reference>
<gene>
    <name evidence="4" type="ORF">TrCOL_g8904</name>
</gene>
<organism evidence="4 5">
    <name type="scientific">Triparma columacea</name>
    <dbReference type="NCBI Taxonomy" id="722753"/>
    <lineage>
        <taxon>Eukaryota</taxon>
        <taxon>Sar</taxon>
        <taxon>Stramenopiles</taxon>
        <taxon>Ochrophyta</taxon>
        <taxon>Bolidophyceae</taxon>
        <taxon>Parmales</taxon>
        <taxon>Triparmaceae</taxon>
        <taxon>Triparma</taxon>
    </lineage>
</organism>
<keyword evidence="5" id="KW-1185">Reference proteome</keyword>
<comment type="similarity">
    <text evidence="1">Belongs to the DCC1 family.</text>
</comment>
<proteinExistence type="inferred from homology"/>
<evidence type="ECO:0000256" key="1">
    <source>
        <dbReference type="ARBA" id="ARBA00007017"/>
    </source>
</evidence>
<dbReference type="OrthoDB" id="188141at2759"/>
<dbReference type="GO" id="GO:0000785">
    <property type="term" value="C:chromatin"/>
    <property type="evidence" value="ECO:0007669"/>
    <property type="project" value="TreeGrafter"/>
</dbReference>
<dbReference type="GO" id="GO:0034088">
    <property type="term" value="P:maintenance of mitotic sister chromatid cohesion"/>
    <property type="evidence" value="ECO:0007669"/>
    <property type="project" value="TreeGrafter"/>
</dbReference>
<dbReference type="GO" id="GO:0031390">
    <property type="term" value="C:Ctf18 RFC-like complex"/>
    <property type="evidence" value="ECO:0007669"/>
    <property type="project" value="InterPro"/>
</dbReference>
<sequence>MLENGARRALIEVESCGSVTKDKSFPADDSLFLVELPPASDIGDGKKSVSEALQGANIVGAEGSSQAALVFSDRSFLMSKVESSNTFVVVPPSSSLPEGGDGEEDDEEEENRADGGGKRAKLNANVCPSFHYELTRHYLDFSRLYQILSSSTYEGYGEECQEKSAKRHTFEELCVVMQSSKSEMEAALKKVEGFVVTEDNNKLTVVSEELMAEAFDEILAVVSANDWDLDAIELPKLLKSVRGDISTEKGVIAHCLTVNSKDGIDADQVCQLDVAKVASFKARKLLSKKDWQRKEFLSKWNAEMPHQCTSYTPPESLLAPLCLSTFDAKVGDDILSFFPSSSLPVEPSQRFQRLFKEREQWKEVDISPFLDDICKENENCSSLLLKYAVYTDGVWIEKPPLA</sequence>
<feature type="region of interest" description="Disordered" evidence="3">
    <location>
        <begin position="88"/>
        <end position="119"/>
    </location>
</feature>
<dbReference type="Proteomes" id="UP001165065">
    <property type="component" value="Unassembled WGS sequence"/>
</dbReference>
<dbReference type="InterPro" id="IPR019128">
    <property type="entry name" value="Dcc1"/>
</dbReference>
<accession>A0A9W7GLL8</accession>
<dbReference type="EMBL" id="BRYA01000366">
    <property type="protein sequence ID" value="GMI47971.1"/>
    <property type="molecule type" value="Genomic_DNA"/>
</dbReference>
<evidence type="ECO:0000256" key="2">
    <source>
        <dbReference type="ARBA" id="ARBA00022705"/>
    </source>
</evidence>
<dbReference type="PANTHER" id="PTHR13395">
    <property type="entry name" value="SISTER CHROMATID COHESION PROTEIN DCC1-RELATED"/>
    <property type="match status" value="1"/>
</dbReference>
<dbReference type="GO" id="GO:0000775">
    <property type="term" value="C:chromosome, centromeric region"/>
    <property type="evidence" value="ECO:0007669"/>
    <property type="project" value="TreeGrafter"/>
</dbReference>
<dbReference type="Pfam" id="PF09724">
    <property type="entry name" value="Dcc1"/>
    <property type="match status" value="1"/>
</dbReference>
<comment type="caution">
    <text evidence="4">The sequence shown here is derived from an EMBL/GenBank/DDBJ whole genome shotgun (WGS) entry which is preliminary data.</text>
</comment>
<feature type="compositionally biased region" description="Acidic residues" evidence="3">
    <location>
        <begin position="100"/>
        <end position="111"/>
    </location>
</feature>
<evidence type="ECO:0000313" key="4">
    <source>
        <dbReference type="EMBL" id="GMI47971.1"/>
    </source>
</evidence>
<protein>
    <recommendedName>
        <fullName evidence="6">Sister chromatid cohesion protein DCC1</fullName>
    </recommendedName>
</protein>
<keyword evidence="2" id="KW-0235">DNA replication</keyword>
<evidence type="ECO:0008006" key="6">
    <source>
        <dbReference type="Google" id="ProtNLM"/>
    </source>
</evidence>
<dbReference type="AlphaFoldDB" id="A0A9W7GLL8"/>
<evidence type="ECO:0000313" key="5">
    <source>
        <dbReference type="Proteomes" id="UP001165065"/>
    </source>
</evidence>
<dbReference type="PANTHER" id="PTHR13395:SF6">
    <property type="entry name" value="SISTER CHROMATID COHESION PROTEIN DCC1"/>
    <property type="match status" value="1"/>
</dbReference>
<dbReference type="GO" id="GO:0006260">
    <property type="term" value="P:DNA replication"/>
    <property type="evidence" value="ECO:0007669"/>
    <property type="project" value="UniProtKB-KW"/>
</dbReference>